<proteinExistence type="predicted"/>
<keyword evidence="2" id="KW-1185">Reference proteome</keyword>
<name>A0ACC1SW76_9HYPO</name>
<dbReference type="Proteomes" id="UP001148629">
    <property type="component" value="Unassembled WGS sequence"/>
</dbReference>
<dbReference type="EMBL" id="JANRMS010000073">
    <property type="protein sequence ID" value="KAJ3547613.1"/>
    <property type="molecule type" value="Genomic_DNA"/>
</dbReference>
<gene>
    <name evidence="1" type="ORF">NM208_g1429</name>
</gene>
<reference evidence="1" key="1">
    <citation type="submission" date="2022-08" db="EMBL/GenBank/DDBJ databases">
        <title>Genome Sequence of Fusarium decemcellulare.</title>
        <authorList>
            <person name="Buettner E."/>
        </authorList>
    </citation>
    <scope>NUCLEOTIDE SEQUENCE</scope>
    <source>
        <strain evidence="1">Babe19</strain>
    </source>
</reference>
<sequence>MPMNSLLGRDTGDFFNPDDLTFIKKLAAIGDSYSAGIGAGDGLHEEGDENCRRYDHSYPYLINQDERLGNPSNRKFQFKSCSGAVIQNVIEDQIPSIDSDQQIILLSAGGNDAELVNILNQCVFQWFALTEWQSKVGKFAELISEPWAKGWDWEASARGCLGQLQVSKDIINSDDFAKKLDSVIEAAKKKLSPEYVFTTSLLLLETLLTILTYSGMIYYTGYAQFFSTDYGSDCDKVTWSTWVFKTYNIWQPAARLESLRRREMNRMVNLINEKIEAAVERAGEKVTFINYDEYVGHFKGRYCENGVDEASTESNLRPELMFYELDTFDPWGNNPWKRSAVEHQNGSFSGVMNVLARATEFVAEDVQFRQENKIEDTSKLSGSVVETQEAASDGASEDVPNLLPDGYGRVFHPQILLHELIANLVLFHVSNRRLKDNGLTPEPLLDTSVASCPINPSNGKLVLKYKGTEAGKAVKKGTKLRILPVGDSITVGFLSNKNGGDGNGYRGQLEKDLSGDEVVFAGTESSGTMSDGYYAAWSGKTIQYISDHVGPSLEQRPNIILLAAGTNDMNPNHGISKEGNDPKGAAGRLGKLIDKMIKECPDATILVAMIINTCDEKQSPATKEFQKLIPGVVKSRKDDGHHVLAVDFTTFKNSDLQDCIHPTNAGYKIMGDYWYSFIHQIPSNWIKKPVGSDLNGGGDSQNGGIDKNIPAPDWGKSPIQVTSKETVADTAEWATGGEDGAVTCNGDPQYRATGKIALGKVGKDGDWKYHKNWVSEGEVAEGLGWDNRYVRLHDMNGDGKADYVWIHPETGEIRCWLNNLPKPWSPAGNNHSTIGSGVGPAKTIFLADMNGDGLDDYLAVDPSNGSVRVWWNFGPDDDWDNGWKFVPGGEIASGVPHANLETLRFPDINGDGRADYVYIGEGGSLKHHTNTGSVGGRDVLFHAMGGIATGAARDISKLIFADMNGDGRDDYLIWDEDGGLTGFLNKPTNKEGVPLYVNQGPAKTIADGIKKNPSTIRLADMDGDGKDDYVYIGDHGALSVWYNRGTTDDSTVIDGLRFADIDGDGVDDYVWLNPKSGAPTVYLNSGVNNEDSLGWTWSPLNGGKAIASGAAPAHQVVFGDIDGDGLDDYLDLDDKTGLLKAYLNHGEDKNSDYGWKFKSIGTIASGLGPGKRVRIADIDGDGRDDYIYLKENGGTTIYRNIYSPLNTGDKYKPMPDADAAGINQSPDEIDFADINGDGKADYVWTRRLDGRVKVWYNDYPNKPTWREAGEIAGGVGTSGANIRYAKLQSTGREDYVAVDPKTGAIGAWLNGCGDPDISEKKHRITIVKGPGGWSVFEKALDGDEPKSYCNKRDRRYLRGIQKIAGEPKDAKYPMSVVNVDKLYGHDCFYMGGAYRVGQLICDGISGIQCHKHKSQGVTQKYHDLIRTAIAQCAIALDTNTFSDLQEYFTEDCVVDYQGSFGKLQGIDVTAERLERAIGHLQTHHALTTQAIYLKGDKTATAVTYCAVKSWLDDKTLFAEGRYDDVLVKVNVGGTETWLIKERTATNIGVPRGDFSIMG</sequence>
<evidence type="ECO:0000313" key="1">
    <source>
        <dbReference type="EMBL" id="KAJ3547613.1"/>
    </source>
</evidence>
<evidence type="ECO:0000313" key="2">
    <source>
        <dbReference type="Proteomes" id="UP001148629"/>
    </source>
</evidence>
<comment type="caution">
    <text evidence="1">The sequence shown here is derived from an EMBL/GenBank/DDBJ whole genome shotgun (WGS) entry which is preliminary data.</text>
</comment>
<protein>
    <submittedName>
        <fullName evidence="1">Uncharacterized protein</fullName>
    </submittedName>
</protein>
<organism evidence="1 2">
    <name type="scientific">Fusarium decemcellulare</name>
    <dbReference type="NCBI Taxonomy" id="57161"/>
    <lineage>
        <taxon>Eukaryota</taxon>
        <taxon>Fungi</taxon>
        <taxon>Dikarya</taxon>
        <taxon>Ascomycota</taxon>
        <taxon>Pezizomycotina</taxon>
        <taxon>Sordariomycetes</taxon>
        <taxon>Hypocreomycetidae</taxon>
        <taxon>Hypocreales</taxon>
        <taxon>Nectriaceae</taxon>
        <taxon>Fusarium</taxon>
        <taxon>Fusarium decemcellulare species complex</taxon>
    </lineage>
</organism>
<accession>A0ACC1SW76</accession>